<dbReference type="Gene3D" id="3.40.50.300">
    <property type="entry name" value="P-loop containing nucleotide triphosphate hydrolases"/>
    <property type="match status" value="1"/>
</dbReference>
<feature type="region of interest" description="Disordered" evidence="1">
    <location>
        <begin position="235"/>
        <end position="257"/>
    </location>
</feature>
<feature type="compositionally biased region" description="Low complexity" evidence="1">
    <location>
        <begin position="236"/>
        <end position="254"/>
    </location>
</feature>
<accession>A0A1H6JZW4</accession>
<evidence type="ECO:0000313" key="3">
    <source>
        <dbReference type="Proteomes" id="UP000199215"/>
    </source>
</evidence>
<dbReference type="EMBL" id="FNWU01000025">
    <property type="protein sequence ID" value="SEH66548.1"/>
    <property type="molecule type" value="Genomic_DNA"/>
</dbReference>
<gene>
    <name evidence="2" type="ORF">SAMN05192561_1255</name>
</gene>
<keyword evidence="3" id="KW-1185">Reference proteome</keyword>
<organism evidence="2 3">
    <name type="scientific">Halopenitus malekzadehii</name>
    <dbReference type="NCBI Taxonomy" id="1267564"/>
    <lineage>
        <taxon>Archaea</taxon>
        <taxon>Methanobacteriati</taxon>
        <taxon>Methanobacteriota</taxon>
        <taxon>Stenosarchaea group</taxon>
        <taxon>Halobacteria</taxon>
        <taxon>Halobacteriales</taxon>
        <taxon>Haloferacaceae</taxon>
        <taxon>Halopenitus</taxon>
    </lineage>
</organism>
<dbReference type="Proteomes" id="UP000199215">
    <property type="component" value="Unassembled WGS sequence"/>
</dbReference>
<dbReference type="OrthoDB" id="359367at2157"/>
<feature type="region of interest" description="Disordered" evidence="1">
    <location>
        <begin position="97"/>
        <end position="117"/>
    </location>
</feature>
<reference evidence="2 3" key="1">
    <citation type="submission" date="2016-10" db="EMBL/GenBank/DDBJ databases">
        <authorList>
            <person name="de Groot N.N."/>
        </authorList>
    </citation>
    <scope>NUCLEOTIDE SEQUENCE [LARGE SCALE GENOMIC DNA]</scope>
    <source>
        <strain evidence="2 3">IBRC-M10418</strain>
    </source>
</reference>
<evidence type="ECO:0000313" key="2">
    <source>
        <dbReference type="EMBL" id="SEH66548.1"/>
    </source>
</evidence>
<evidence type="ECO:0000256" key="1">
    <source>
        <dbReference type="SAM" id="MobiDB-lite"/>
    </source>
</evidence>
<dbReference type="STRING" id="1267564.SAMN05192561_1255"/>
<proteinExistence type="predicted"/>
<evidence type="ECO:0008006" key="4">
    <source>
        <dbReference type="Google" id="ProtNLM"/>
    </source>
</evidence>
<dbReference type="AlphaFoldDB" id="A0A1H6JZW4"/>
<dbReference type="InterPro" id="IPR027417">
    <property type="entry name" value="P-loop_NTPase"/>
</dbReference>
<protein>
    <recommendedName>
        <fullName evidence="4">Rad51 protein</fullName>
    </recommendedName>
</protein>
<sequence length="279" mass="29783">MLLPPLTNGVTLLDVDSDRGVPILQSLVLDHLLLHDGPAFWVDANGHATTTSLAQIAPSQRLLNRIHVARGFTAYQHYGAVCDHPTAVNKSIQMSTTDAGAAGRRAPGRDDNTSPHTPALIVVPAVDAQYRADDTLGETHAKTLQARTLARLATYADGYDIPVLVTRNERNEFTEPVATVADHHLECEQTQMGPRIVGDDFETLVYPVDDGAYYQTTFAYWRQLLAARATQVGVEPTTSAPSTPTPEGVGTGVTADGETASLTANPFLDAWTATGAGGQ</sequence>
<name>A0A1H6JZW4_9EURY</name>